<keyword evidence="4" id="KW-0472">Membrane</keyword>
<accession>A0A4U8QB93</accession>
<organism evidence="6 7">
    <name type="scientific">Robinsoniella peoriensis</name>
    <dbReference type="NCBI Taxonomy" id="180332"/>
    <lineage>
        <taxon>Bacteria</taxon>
        <taxon>Bacillati</taxon>
        <taxon>Bacillota</taxon>
        <taxon>Clostridia</taxon>
        <taxon>Lachnospirales</taxon>
        <taxon>Lachnospiraceae</taxon>
        <taxon>Robinsoniella</taxon>
    </lineage>
</organism>
<dbReference type="Proteomes" id="UP000306509">
    <property type="component" value="Unassembled WGS sequence"/>
</dbReference>
<evidence type="ECO:0000313" key="7">
    <source>
        <dbReference type="Proteomes" id="UP000306509"/>
    </source>
</evidence>
<dbReference type="InterPro" id="IPR018060">
    <property type="entry name" value="HTH_AraC"/>
</dbReference>
<dbReference type="SUPFAM" id="SSF46689">
    <property type="entry name" value="Homeodomain-like"/>
    <property type="match status" value="1"/>
</dbReference>
<dbReference type="PANTHER" id="PTHR43280:SF2">
    <property type="entry name" value="HTH-TYPE TRANSCRIPTIONAL REGULATOR EXSA"/>
    <property type="match status" value="1"/>
</dbReference>
<dbReference type="GO" id="GO:0043565">
    <property type="term" value="F:sequence-specific DNA binding"/>
    <property type="evidence" value="ECO:0007669"/>
    <property type="project" value="InterPro"/>
</dbReference>
<dbReference type="InterPro" id="IPR009057">
    <property type="entry name" value="Homeodomain-like_sf"/>
</dbReference>
<evidence type="ECO:0000259" key="5">
    <source>
        <dbReference type="PROSITE" id="PS01124"/>
    </source>
</evidence>
<feature type="transmembrane region" description="Helical" evidence="4">
    <location>
        <begin position="21"/>
        <end position="42"/>
    </location>
</feature>
<dbReference type="RefSeq" id="WP_161597273.1">
    <property type="nucleotide sequence ID" value="NZ_QGQD01000019.1"/>
</dbReference>
<gene>
    <name evidence="6" type="primary">btr_4</name>
    <name evidence="6" type="ORF">DSM106044_00834</name>
</gene>
<reference evidence="6 7" key="1">
    <citation type="journal article" date="2019" name="Anaerobe">
        <title>Detection of Robinsoniella peoriensis in multiple bone samples of a trauma patient.</title>
        <authorList>
            <person name="Schrottner P."/>
            <person name="Hartwich K."/>
            <person name="Bunk B."/>
            <person name="Schober I."/>
            <person name="Helbig S."/>
            <person name="Rudolph W.W."/>
            <person name="Gunzer F."/>
        </authorList>
    </citation>
    <scope>NUCLEOTIDE SEQUENCE [LARGE SCALE GENOMIC DNA]</scope>
    <source>
        <strain evidence="6 7">DSM 106044</strain>
    </source>
</reference>
<dbReference type="PROSITE" id="PS01124">
    <property type="entry name" value="HTH_ARAC_FAMILY_2"/>
    <property type="match status" value="1"/>
</dbReference>
<keyword evidence="4" id="KW-1133">Transmembrane helix</keyword>
<evidence type="ECO:0000256" key="4">
    <source>
        <dbReference type="SAM" id="Phobius"/>
    </source>
</evidence>
<evidence type="ECO:0000256" key="2">
    <source>
        <dbReference type="ARBA" id="ARBA00023125"/>
    </source>
</evidence>
<keyword evidence="7" id="KW-1185">Reference proteome</keyword>
<evidence type="ECO:0000313" key="6">
    <source>
        <dbReference type="EMBL" id="TLD02267.1"/>
    </source>
</evidence>
<protein>
    <submittedName>
        <fullName evidence="6">Bacillibactin transport regulator</fullName>
    </submittedName>
</protein>
<dbReference type="AlphaFoldDB" id="A0A4U8QB93"/>
<dbReference type="PROSITE" id="PS00041">
    <property type="entry name" value="HTH_ARAC_FAMILY_1"/>
    <property type="match status" value="1"/>
</dbReference>
<dbReference type="EMBL" id="QGQD01000019">
    <property type="protein sequence ID" value="TLD02267.1"/>
    <property type="molecule type" value="Genomic_DNA"/>
</dbReference>
<comment type="caution">
    <text evidence="6">The sequence shown here is derived from an EMBL/GenBank/DDBJ whole genome shotgun (WGS) entry which is preliminary data.</text>
</comment>
<keyword evidence="1" id="KW-0805">Transcription regulation</keyword>
<evidence type="ECO:0000256" key="1">
    <source>
        <dbReference type="ARBA" id="ARBA00023015"/>
    </source>
</evidence>
<sequence length="751" mass="86953">MKNKKEITGILHHKRISIQLFCSYIIILAAPTLAIIVIYFMAQSALLDVQKEKANRFLSEAVTSFDRQMEEIKNVGIYISEDTELCRMADSAYSKDKSKEFYEMYLLSRRFPDYSTTNQVIKAVYLLFPGKNYLIKMPTVAPVTKSGYNTVNGFGSMEYENVVDTFCKKYMSGTIVDIPTEKKTALFMAQTVPNSSFQDEKGAVAIALNDSAIEHLMSGARVDEKDDAFIMDEKGNIISCFIGDEGQKDTSYQTFSEYLSKNDMKQSEIVTTSVKSTYTEWTFATITPRKVMMQKIGYMKYIIIIFSITSILIGYAICFIYWFKRKDAVKKYCDCSDTIVGADGKKPRNFWEGLYPFLESVESLQSRVVYQEPILRAAVIQKLLYGRYDSRDDLRADLECSKLELDAERYFVAVLEFEDPLKDNIFSSVEEFQEYVQEHFRENLDLPHMLYEVNQLVYAMIIPELEYYAEDELKQKIESLNYKFYYDKRLYIFAGLSGEVTDLLKLGEKYDEALDICKYARFYGIRIPLCKEDLPSKMEVSMFPIDMEIHLENAIKKGTEEELEKIMADINDCYLKKTMSLSMTEHLLEMVRCTAIRSLEKVQKEEAVADIMEAIQKAENQEKLFRAIGEAKQYYLQYTKVTEEGYAVQMKEYLSSRINSGYSNPNFALVQLADELHITENRLYKDFKSYFGITFSEFLEQVRIRNACRLLREGCPVKEVAEQTGYGSDYSFRRAFKRVMGTTPSNLKKIE</sequence>
<name>A0A4U8QB93_9FIRM</name>
<dbReference type="STRING" id="180332.GCA_000797495_02000"/>
<keyword evidence="2" id="KW-0238">DNA-binding</keyword>
<evidence type="ECO:0000256" key="3">
    <source>
        <dbReference type="ARBA" id="ARBA00023163"/>
    </source>
</evidence>
<keyword evidence="3" id="KW-0804">Transcription</keyword>
<keyword evidence="4" id="KW-0812">Transmembrane</keyword>
<dbReference type="GO" id="GO:0003700">
    <property type="term" value="F:DNA-binding transcription factor activity"/>
    <property type="evidence" value="ECO:0007669"/>
    <property type="project" value="InterPro"/>
</dbReference>
<dbReference type="PANTHER" id="PTHR43280">
    <property type="entry name" value="ARAC-FAMILY TRANSCRIPTIONAL REGULATOR"/>
    <property type="match status" value="1"/>
</dbReference>
<dbReference type="Pfam" id="PF12833">
    <property type="entry name" value="HTH_18"/>
    <property type="match status" value="1"/>
</dbReference>
<feature type="transmembrane region" description="Helical" evidence="4">
    <location>
        <begin position="298"/>
        <end position="323"/>
    </location>
</feature>
<dbReference type="InterPro" id="IPR018062">
    <property type="entry name" value="HTH_AraC-typ_CS"/>
</dbReference>
<proteinExistence type="predicted"/>
<dbReference type="Gene3D" id="1.10.10.60">
    <property type="entry name" value="Homeodomain-like"/>
    <property type="match status" value="1"/>
</dbReference>
<feature type="domain" description="HTH araC/xylS-type" evidence="5">
    <location>
        <begin position="652"/>
        <end position="750"/>
    </location>
</feature>
<dbReference type="SMART" id="SM00342">
    <property type="entry name" value="HTH_ARAC"/>
    <property type="match status" value="1"/>
</dbReference>